<dbReference type="GO" id="GO:0019915">
    <property type="term" value="P:lipid storage"/>
    <property type="evidence" value="ECO:0007669"/>
    <property type="project" value="InterPro"/>
</dbReference>
<dbReference type="InterPro" id="IPR029058">
    <property type="entry name" value="AB_hydrolase_fold"/>
</dbReference>
<dbReference type="Gene3D" id="3.40.50.1820">
    <property type="entry name" value="alpha/beta hydrolase"/>
    <property type="match status" value="1"/>
</dbReference>
<evidence type="ECO:0000313" key="6">
    <source>
        <dbReference type="Proteomes" id="UP000008066"/>
    </source>
</evidence>
<evidence type="ECO:0000256" key="1">
    <source>
        <dbReference type="ARBA" id="ARBA00004502"/>
    </source>
</evidence>
<protein>
    <recommendedName>
        <fullName evidence="7">AB hydrolase-1 domain-containing protein</fullName>
    </recommendedName>
</protein>
<organism evidence="6">
    <name type="scientific">Chaetomium thermophilum (strain DSM 1495 / CBS 144.50 / IMI 039719)</name>
    <name type="common">Thermochaetoides thermophila</name>
    <dbReference type="NCBI Taxonomy" id="759272"/>
    <lineage>
        <taxon>Eukaryota</taxon>
        <taxon>Fungi</taxon>
        <taxon>Dikarya</taxon>
        <taxon>Ascomycota</taxon>
        <taxon>Pezizomycotina</taxon>
        <taxon>Sordariomycetes</taxon>
        <taxon>Sordariomycetidae</taxon>
        <taxon>Sordariales</taxon>
        <taxon>Chaetomiaceae</taxon>
        <taxon>Thermochaetoides</taxon>
    </lineage>
</organism>
<dbReference type="GO" id="GO:0005811">
    <property type="term" value="C:lipid droplet"/>
    <property type="evidence" value="ECO:0007669"/>
    <property type="project" value="UniProtKB-SubCell"/>
</dbReference>
<dbReference type="RefSeq" id="XP_006697160.1">
    <property type="nucleotide sequence ID" value="XM_006697097.1"/>
</dbReference>
<dbReference type="PANTHER" id="PTHR13390">
    <property type="entry name" value="LIPASE"/>
    <property type="match status" value="1"/>
</dbReference>
<dbReference type="SUPFAM" id="SSF53474">
    <property type="entry name" value="alpha/beta-Hydrolases"/>
    <property type="match status" value="1"/>
</dbReference>
<accession>G0SH53</accession>
<keyword evidence="3" id="KW-0551">Lipid droplet</keyword>
<comment type="subcellular location">
    <subcellularLocation>
        <location evidence="1">Lipid droplet</location>
    </subcellularLocation>
</comment>
<dbReference type="EMBL" id="GL988047">
    <property type="protein sequence ID" value="EGS17542.1"/>
    <property type="molecule type" value="Genomic_DNA"/>
</dbReference>
<keyword evidence="6" id="KW-1185">Reference proteome</keyword>
<dbReference type="OrthoDB" id="448051at2759"/>
<evidence type="ECO:0000256" key="3">
    <source>
        <dbReference type="ARBA" id="ARBA00022677"/>
    </source>
</evidence>
<dbReference type="GO" id="GO:0016298">
    <property type="term" value="F:lipase activity"/>
    <property type="evidence" value="ECO:0007669"/>
    <property type="project" value="InterPro"/>
</dbReference>
<evidence type="ECO:0008006" key="7">
    <source>
        <dbReference type="Google" id="ProtNLM"/>
    </source>
</evidence>
<comment type="similarity">
    <text evidence="2">Belongs to the AB hydrolase superfamily. LDAH family.</text>
</comment>
<dbReference type="AlphaFoldDB" id="G0SH53"/>
<dbReference type="Proteomes" id="UP000008066">
    <property type="component" value="Unassembled WGS sequence"/>
</dbReference>
<dbReference type="InterPro" id="IPR019363">
    <property type="entry name" value="LDAH"/>
</dbReference>
<dbReference type="eggNOG" id="KOG3975">
    <property type="taxonomic scope" value="Eukaryota"/>
</dbReference>
<reference evidence="5 6" key="1">
    <citation type="journal article" date="2011" name="Cell">
        <title>Insight into structure and assembly of the nuclear pore complex by utilizing the genome of a eukaryotic thermophile.</title>
        <authorList>
            <person name="Amlacher S."/>
            <person name="Sarges P."/>
            <person name="Flemming D."/>
            <person name="van Noort V."/>
            <person name="Kunze R."/>
            <person name="Devos D.P."/>
            <person name="Arumugam M."/>
            <person name="Bork P."/>
            <person name="Hurt E."/>
        </authorList>
    </citation>
    <scope>NUCLEOTIDE SEQUENCE [LARGE SCALE GENOMIC DNA]</scope>
    <source>
        <strain evidence="6">DSM 1495 / CBS 144.50 / IMI 039719</strain>
    </source>
</reference>
<evidence type="ECO:0000256" key="4">
    <source>
        <dbReference type="ARBA" id="ARBA00022801"/>
    </source>
</evidence>
<dbReference type="GeneID" id="18260911"/>
<dbReference type="PANTHER" id="PTHR13390:SF0">
    <property type="entry name" value="LIPID DROPLET-ASSOCIATED HYDROLASE"/>
    <property type="match status" value="1"/>
</dbReference>
<evidence type="ECO:0000313" key="5">
    <source>
        <dbReference type="EMBL" id="EGS17542.1"/>
    </source>
</evidence>
<gene>
    <name evidence="5" type="ORF">CTHT_0068730</name>
</gene>
<sequence>MPRRYSMPDHTDNPVSAYEDKVPFLEYPSTRRDDPTRKQCLIYFIPGNPGLIAYYEPFLSALRKLLDEVEARADCSHAFTIYGRNLLGFDDGDHFPLFGTPTGYGDGSKTEPFSFKDIIASACDWVRAVDVRLPRHPDGSLRHYDETILIGHSVGAYIALEIFNHHHAAYKFPEIVDDWAGLKLKAGILLFPTISHIARSSKGWKLDFIRRTPILNWLAPYIAKGLVSLWPNWALEGILRYALRMPDHAVAATMRFLRSHDGILQALHMGRDEMMTITEVRWSDDLWQVQDVDQRLKQRTKFVFYYAKSDHWVDNKSRDEFIEQRMRDVENKLEFIIDQDDIPHAFCLNHSEQVAKKVKGWVENIADLTPSA</sequence>
<dbReference type="Pfam" id="PF10230">
    <property type="entry name" value="LIDHydrolase"/>
    <property type="match status" value="1"/>
</dbReference>
<dbReference type="KEGG" id="cthr:CTHT_0068730"/>
<name>G0SH53_CHATD</name>
<proteinExistence type="inferred from homology"/>
<dbReference type="OMA" id="LIGYYHT"/>
<dbReference type="HOGENOM" id="CLU_018394_3_0_1"/>
<keyword evidence="4" id="KW-0378">Hydrolase</keyword>
<evidence type="ECO:0000256" key="2">
    <source>
        <dbReference type="ARBA" id="ARBA00008300"/>
    </source>
</evidence>